<dbReference type="InterPro" id="IPR024455">
    <property type="entry name" value="Phage_capsid"/>
</dbReference>
<dbReference type="Gene3D" id="3.30.2400.10">
    <property type="entry name" value="Major capsid protein gp5"/>
    <property type="match status" value="1"/>
</dbReference>
<accession>A0A3N4RNJ7</accession>
<dbReference type="NCBIfam" id="TIGR01554">
    <property type="entry name" value="major_cap_HK97"/>
    <property type="match status" value="1"/>
</dbReference>
<feature type="domain" description="Phage capsid-like C-terminal" evidence="3">
    <location>
        <begin position="156"/>
        <end position="439"/>
    </location>
</feature>
<reference evidence="4 5" key="1">
    <citation type="submission" date="2018-11" db="EMBL/GenBank/DDBJ databases">
        <title>Sequencing the genomes of 1000 actinobacteria strains.</title>
        <authorList>
            <person name="Klenk H.-P."/>
        </authorList>
    </citation>
    <scope>NUCLEOTIDE SEQUENCE [LARGE SCALE GENOMIC DNA]</scope>
    <source>
        <strain evidence="4 5">DSM 44781</strain>
    </source>
</reference>
<evidence type="ECO:0000256" key="1">
    <source>
        <dbReference type="ARBA" id="ARBA00004328"/>
    </source>
</evidence>
<feature type="compositionally biased region" description="Polar residues" evidence="2">
    <location>
        <begin position="95"/>
        <end position="104"/>
    </location>
</feature>
<dbReference type="EMBL" id="RKQG01000001">
    <property type="protein sequence ID" value="RPE34923.1"/>
    <property type="molecule type" value="Genomic_DNA"/>
</dbReference>
<protein>
    <submittedName>
        <fullName evidence="4">HK97 family phage major capsid protein</fullName>
    </submittedName>
</protein>
<keyword evidence="5" id="KW-1185">Reference proteome</keyword>
<name>A0A3N4RNJ7_9ACTN</name>
<feature type="region of interest" description="Disordered" evidence="2">
    <location>
        <begin position="94"/>
        <end position="113"/>
    </location>
</feature>
<evidence type="ECO:0000256" key="2">
    <source>
        <dbReference type="SAM" id="MobiDB-lite"/>
    </source>
</evidence>
<evidence type="ECO:0000313" key="4">
    <source>
        <dbReference type="EMBL" id="RPE34923.1"/>
    </source>
</evidence>
<proteinExistence type="predicted"/>
<dbReference type="RefSeq" id="WP_123818561.1">
    <property type="nucleotide sequence ID" value="NZ_RKQG01000001.1"/>
</dbReference>
<sequence>MTTVTTPRNSDELAEMLADPTRAKQVLEGGPQALTEFIDSYARQQQGDGTELNRLVAEETQKQLANYLRENDQKAGRDDIQRLNLNPQAKAAGNMLTSHRQATAHNPAAPGAVLDGSFRNATDYVKTIWHLNSNPENYARVSELRNAASSVSPSDGGFLVPEVLRSSLLEIALEMAFVRPRATVVPMDSARVPFPIIDSTSNATSVFGGMIAYWGEESAALNDASPKFGRAELDAKKLTGLSVVPNELLQDSISSFSALIERLWPEALAFYEDAAFMTGTGVGEPLGFLGAGNSASVAVAAEAGQANNTIVIENIVKMYSRMLPSSLSRAVWVCSPDAIPELLTMALSVGTGGAPVMVSNAAAPAPVTIFGRPLIVSEKASALGTRGDIAFVDLSYYLVGDRQTMTASSSTDYKFANDQTAFRIIQRVDGRPWLKSAITPKNGSSNTLSPFVELASRP</sequence>
<dbReference type="InterPro" id="IPR054612">
    <property type="entry name" value="Phage_capsid-like_C"/>
</dbReference>
<dbReference type="Pfam" id="PF05065">
    <property type="entry name" value="Phage_capsid"/>
    <property type="match status" value="1"/>
</dbReference>
<dbReference type="Proteomes" id="UP000266906">
    <property type="component" value="Unassembled WGS sequence"/>
</dbReference>
<comment type="subcellular location">
    <subcellularLocation>
        <location evidence="1">Virion</location>
    </subcellularLocation>
</comment>
<dbReference type="SUPFAM" id="SSF56563">
    <property type="entry name" value="Major capsid protein gp5"/>
    <property type="match status" value="1"/>
</dbReference>
<organism evidence="4 5">
    <name type="scientific">Kitasatospora cineracea</name>
    <dbReference type="NCBI Taxonomy" id="88074"/>
    <lineage>
        <taxon>Bacteria</taxon>
        <taxon>Bacillati</taxon>
        <taxon>Actinomycetota</taxon>
        <taxon>Actinomycetes</taxon>
        <taxon>Kitasatosporales</taxon>
        <taxon>Streptomycetaceae</taxon>
        <taxon>Kitasatospora</taxon>
    </lineage>
</organism>
<evidence type="ECO:0000259" key="3">
    <source>
        <dbReference type="Pfam" id="PF05065"/>
    </source>
</evidence>
<dbReference type="Gene3D" id="3.30.2320.10">
    <property type="entry name" value="hypothetical protein PF0899 domain"/>
    <property type="match status" value="1"/>
</dbReference>
<comment type="caution">
    <text evidence="4">The sequence shown here is derived from an EMBL/GenBank/DDBJ whole genome shotgun (WGS) entry which is preliminary data.</text>
</comment>
<gene>
    <name evidence="4" type="ORF">EDD38_3265</name>
</gene>
<dbReference type="AlphaFoldDB" id="A0A3N4RNJ7"/>
<evidence type="ECO:0000313" key="5">
    <source>
        <dbReference type="Proteomes" id="UP000266906"/>
    </source>
</evidence>